<evidence type="ECO:0000313" key="4">
    <source>
        <dbReference type="Proteomes" id="UP001501508"/>
    </source>
</evidence>
<dbReference type="InterPro" id="IPR024983">
    <property type="entry name" value="CHAT_dom"/>
</dbReference>
<dbReference type="SUPFAM" id="SSF48452">
    <property type="entry name" value="TPR-like"/>
    <property type="match status" value="2"/>
</dbReference>
<reference evidence="4" key="1">
    <citation type="journal article" date="2019" name="Int. J. Syst. Evol. Microbiol.">
        <title>The Global Catalogue of Microorganisms (GCM) 10K type strain sequencing project: providing services to taxonomists for standard genome sequencing and annotation.</title>
        <authorList>
            <consortium name="The Broad Institute Genomics Platform"/>
            <consortium name="The Broad Institute Genome Sequencing Center for Infectious Disease"/>
            <person name="Wu L."/>
            <person name="Ma J."/>
        </authorList>
    </citation>
    <scope>NUCLEOTIDE SEQUENCE [LARGE SCALE GENOMIC DNA]</scope>
    <source>
        <strain evidence="4">JCM 31920</strain>
    </source>
</reference>
<evidence type="ECO:0000256" key="1">
    <source>
        <dbReference type="SAM" id="Phobius"/>
    </source>
</evidence>
<dbReference type="Proteomes" id="UP001501508">
    <property type="component" value="Unassembled WGS sequence"/>
</dbReference>
<feature type="transmembrane region" description="Helical" evidence="1">
    <location>
        <begin position="842"/>
        <end position="859"/>
    </location>
</feature>
<dbReference type="PANTHER" id="PTHR10098">
    <property type="entry name" value="RAPSYN-RELATED"/>
    <property type="match status" value="1"/>
</dbReference>
<organism evidence="3 4">
    <name type="scientific">Ravibacter arvi</name>
    <dbReference type="NCBI Taxonomy" id="2051041"/>
    <lineage>
        <taxon>Bacteria</taxon>
        <taxon>Pseudomonadati</taxon>
        <taxon>Bacteroidota</taxon>
        <taxon>Cytophagia</taxon>
        <taxon>Cytophagales</taxon>
        <taxon>Spirosomataceae</taxon>
        <taxon>Ravibacter</taxon>
    </lineage>
</organism>
<name>A0ABP8LZ58_9BACT</name>
<comment type="caution">
    <text evidence="3">The sequence shown here is derived from an EMBL/GenBank/DDBJ whole genome shotgun (WGS) entry which is preliminary data.</text>
</comment>
<dbReference type="Pfam" id="PF12770">
    <property type="entry name" value="CHAT"/>
    <property type="match status" value="1"/>
</dbReference>
<dbReference type="RefSeq" id="WP_345028692.1">
    <property type="nucleotide sequence ID" value="NZ_BAABEY010000020.1"/>
</dbReference>
<keyword evidence="4" id="KW-1185">Reference proteome</keyword>
<dbReference type="InterPro" id="IPR019734">
    <property type="entry name" value="TPR_rpt"/>
</dbReference>
<keyword evidence="1" id="KW-1133">Transmembrane helix</keyword>
<keyword evidence="1" id="KW-0472">Membrane</keyword>
<keyword evidence="1" id="KW-0812">Transmembrane</keyword>
<sequence length="870" mass="99748">MKFLVFLLWVGLATDGEGLRSDQLRARAESLYDQEKYEESLKYYQQALAAVGDADPARAANLRNDMSSVYYSLRQFDLSIENCRQGIRILNHSANSGADSLYFKLYSSLGIMFHAKAIADSSSYYFLLSDELLRKNPVLRDQIPEYVLHHYLNQGRSVWRKHRFYDSIAYFERALELCRRKKMNGELYYIYGSLAEVHDLLGRHEEALSWRIKALNEVPRERIQARQSLYSGVGYTYKLLQKNDSARVWYGRSLEALSLFQSHNERYQTQLLYVLTELGSLHLQAGQEAIAARFLARGEAHLKKYGIVDGVLYSSLMLFKGNLEKALGREDEAQNCYNGAYEGLFPSGEPAGIGRSETDIKFPSYAIKILRAQAELFTERHKKENKLADLEMAFQYYNKLIRVKKSSYRQVIENQEDRYFYSADTRSDMESAILNGFEFFQKKQTAGVLNTLFNRMEDANTTYLMDKVTGTDATRQLELPEPMSIENVRQLIGGQSVYISYKLIDNQLVVLVISKGGAHVRKWPVNRKKFEADLEALMLEVKVNPGLGAYAGSAAAQKCYDVLLRPIADLTSGFKRWIVARDWTFSSLPFEVLEQQAGHYLADEYAFAYTYSAAFFWNHPFLKQQLPRKRDTFVFAPFVKDNSDGSIFDSWRPVSSMEEVKAIGQSHVSGREATKQRFNEQGTDHYILNLATHAFADLKNPNSSYVQFYPGIDSKLYMDEIMEMRLEKTRLVMLSSCFGNDGASYAGEGTVSLAYAFANAGCPSLITTTWEANENTISFLSLRVAEYIDEGLPLDVAVRKAGLDLRKDRKYGRYDHPYFWANLSLLGNNSPVYHKKLSFSRYWYLGLISLIIGLCLFLYRKWVRLRVTRG</sequence>
<dbReference type="SMART" id="SM00028">
    <property type="entry name" value="TPR"/>
    <property type="match status" value="5"/>
</dbReference>
<proteinExistence type="predicted"/>
<dbReference type="EMBL" id="BAABEY010000020">
    <property type="protein sequence ID" value="GAA4439298.1"/>
    <property type="molecule type" value="Genomic_DNA"/>
</dbReference>
<evidence type="ECO:0000259" key="2">
    <source>
        <dbReference type="Pfam" id="PF12770"/>
    </source>
</evidence>
<dbReference type="Gene3D" id="1.25.40.10">
    <property type="entry name" value="Tetratricopeptide repeat domain"/>
    <property type="match status" value="2"/>
</dbReference>
<accession>A0ABP8LZ58</accession>
<dbReference type="InterPro" id="IPR011990">
    <property type="entry name" value="TPR-like_helical_dom_sf"/>
</dbReference>
<protein>
    <recommendedName>
        <fullName evidence="2">CHAT domain-containing protein</fullName>
    </recommendedName>
</protein>
<evidence type="ECO:0000313" key="3">
    <source>
        <dbReference type="EMBL" id="GAA4439298.1"/>
    </source>
</evidence>
<dbReference type="PANTHER" id="PTHR10098:SF108">
    <property type="entry name" value="TETRATRICOPEPTIDE REPEAT PROTEIN 28"/>
    <property type="match status" value="1"/>
</dbReference>
<feature type="domain" description="CHAT" evidence="2">
    <location>
        <begin position="555"/>
        <end position="828"/>
    </location>
</feature>
<gene>
    <name evidence="3" type="ORF">GCM10023091_21270</name>
</gene>